<dbReference type="SUPFAM" id="SSF140996">
    <property type="entry name" value="Hermes dimerisation domain"/>
    <property type="match status" value="1"/>
</dbReference>
<evidence type="ECO:0000313" key="3">
    <source>
        <dbReference type="Proteomes" id="UP001190700"/>
    </source>
</evidence>
<reference evidence="2 3" key="1">
    <citation type="journal article" date="2015" name="Genome Biol. Evol.">
        <title>Comparative Genomics of a Bacterivorous Green Alga Reveals Evolutionary Causalities and Consequences of Phago-Mixotrophic Mode of Nutrition.</title>
        <authorList>
            <person name="Burns J.A."/>
            <person name="Paasch A."/>
            <person name="Narechania A."/>
            <person name="Kim E."/>
        </authorList>
    </citation>
    <scope>NUCLEOTIDE SEQUENCE [LARGE SCALE GENOMIC DNA]</scope>
    <source>
        <strain evidence="2 3">PLY_AMNH</strain>
    </source>
</reference>
<proteinExistence type="predicted"/>
<feature type="compositionally biased region" description="Basic and acidic residues" evidence="1">
    <location>
        <begin position="1"/>
        <end position="25"/>
    </location>
</feature>
<comment type="caution">
    <text evidence="2">The sequence shown here is derived from an EMBL/GenBank/DDBJ whole genome shotgun (WGS) entry which is preliminary data.</text>
</comment>
<dbReference type="AlphaFoldDB" id="A0AAE0FEA2"/>
<accession>A0AAE0FEA2</accession>
<name>A0AAE0FEA2_9CHLO</name>
<sequence length="214" mass="23892">MHNDVWKEVDAKIRQDKEEKVDPGEVARGNNQSDTLTGKEGSVWSESRKKDIDEKFAYWVAKNKRPVSSLEDDEFRLTLKDATRGAYQPPDHTKAKKEITRMASKGMERVLAKSALRRQEGFKPCLAGDIWADGEVSIMTILQYSIDRSFAVTDKYHRTPTGFHVCGELVTAVPFVKDAHTADNIEVKLTAELAAAEFPVTAPGMGVFDCVSDN</sequence>
<feature type="non-terminal residue" evidence="2">
    <location>
        <position position="214"/>
    </location>
</feature>
<feature type="region of interest" description="Disordered" evidence="1">
    <location>
        <begin position="1"/>
        <end position="45"/>
    </location>
</feature>
<organism evidence="2 3">
    <name type="scientific">Cymbomonas tetramitiformis</name>
    <dbReference type="NCBI Taxonomy" id="36881"/>
    <lineage>
        <taxon>Eukaryota</taxon>
        <taxon>Viridiplantae</taxon>
        <taxon>Chlorophyta</taxon>
        <taxon>Pyramimonadophyceae</taxon>
        <taxon>Pyramimonadales</taxon>
        <taxon>Pyramimonadaceae</taxon>
        <taxon>Cymbomonas</taxon>
    </lineage>
</organism>
<dbReference type="EMBL" id="LGRX02019723">
    <property type="protein sequence ID" value="KAK3258221.1"/>
    <property type="molecule type" value="Genomic_DNA"/>
</dbReference>
<gene>
    <name evidence="2" type="ORF">CYMTET_32725</name>
</gene>
<dbReference type="Proteomes" id="UP001190700">
    <property type="component" value="Unassembled WGS sequence"/>
</dbReference>
<evidence type="ECO:0000256" key="1">
    <source>
        <dbReference type="SAM" id="MobiDB-lite"/>
    </source>
</evidence>
<protein>
    <submittedName>
        <fullName evidence="2">Uncharacterized protein</fullName>
    </submittedName>
</protein>
<evidence type="ECO:0000313" key="2">
    <source>
        <dbReference type="EMBL" id="KAK3258221.1"/>
    </source>
</evidence>
<keyword evidence="3" id="KW-1185">Reference proteome</keyword>